<accession>A0A0A9BLI9</accession>
<evidence type="ECO:0000313" key="1">
    <source>
        <dbReference type="EMBL" id="JAD62080.1"/>
    </source>
</evidence>
<dbReference type="AlphaFoldDB" id="A0A0A9BLI9"/>
<reference evidence="1" key="1">
    <citation type="submission" date="2014-09" db="EMBL/GenBank/DDBJ databases">
        <authorList>
            <person name="Magalhaes I.L.F."/>
            <person name="Oliveira U."/>
            <person name="Santos F.R."/>
            <person name="Vidigal T.H.D.A."/>
            <person name="Brescovit A.D."/>
            <person name="Santos A.J."/>
        </authorList>
    </citation>
    <scope>NUCLEOTIDE SEQUENCE</scope>
    <source>
        <tissue evidence="1">Shoot tissue taken approximately 20 cm above the soil surface</tissue>
    </source>
</reference>
<dbReference type="EMBL" id="GBRH01235815">
    <property type="protein sequence ID" value="JAD62080.1"/>
    <property type="molecule type" value="Transcribed_RNA"/>
</dbReference>
<reference evidence="1" key="2">
    <citation type="journal article" date="2015" name="Data Brief">
        <title>Shoot transcriptome of the giant reed, Arundo donax.</title>
        <authorList>
            <person name="Barrero R.A."/>
            <person name="Guerrero F.D."/>
            <person name="Moolhuijzen P."/>
            <person name="Goolsby J.A."/>
            <person name="Tidwell J."/>
            <person name="Bellgard S.E."/>
            <person name="Bellgard M.I."/>
        </authorList>
    </citation>
    <scope>NUCLEOTIDE SEQUENCE</scope>
    <source>
        <tissue evidence="1">Shoot tissue taken approximately 20 cm above the soil surface</tissue>
    </source>
</reference>
<name>A0A0A9BLI9_ARUDO</name>
<protein>
    <submittedName>
        <fullName evidence="1">Uncharacterized protein</fullName>
    </submittedName>
</protein>
<sequence>MAPFRLQDVPTRPGKLCRPCRAGTAQVASRKAQALPMGTMGSFVPDRPRLGTIMLIYVPCYSLCLGRMTS</sequence>
<proteinExistence type="predicted"/>
<organism evidence="1">
    <name type="scientific">Arundo donax</name>
    <name type="common">Giant reed</name>
    <name type="synonym">Donax arundinaceus</name>
    <dbReference type="NCBI Taxonomy" id="35708"/>
    <lineage>
        <taxon>Eukaryota</taxon>
        <taxon>Viridiplantae</taxon>
        <taxon>Streptophyta</taxon>
        <taxon>Embryophyta</taxon>
        <taxon>Tracheophyta</taxon>
        <taxon>Spermatophyta</taxon>
        <taxon>Magnoliopsida</taxon>
        <taxon>Liliopsida</taxon>
        <taxon>Poales</taxon>
        <taxon>Poaceae</taxon>
        <taxon>PACMAD clade</taxon>
        <taxon>Arundinoideae</taxon>
        <taxon>Arundineae</taxon>
        <taxon>Arundo</taxon>
    </lineage>
</organism>